<dbReference type="AlphaFoldDB" id="A0A8X6VYY3"/>
<evidence type="ECO:0000313" key="3">
    <source>
        <dbReference type="Proteomes" id="UP000887159"/>
    </source>
</evidence>
<feature type="region of interest" description="Disordered" evidence="1">
    <location>
        <begin position="204"/>
        <end position="243"/>
    </location>
</feature>
<gene>
    <name evidence="2" type="primary">NCL1_25415</name>
    <name evidence="2" type="ORF">TNCV_2692201</name>
</gene>
<reference evidence="2" key="1">
    <citation type="submission" date="2020-08" db="EMBL/GenBank/DDBJ databases">
        <title>Multicomponent nature underlies the extraordinary mechanical properties of spider dragline silk.</title>
        <authorList>
            <person name="Kono N."/>
            <person name="Nakamura H."/>
            <person name="Mori M."/>
            <person name="Yoshida Y."/>
            <person name="Ohtoshi R."/>
            <person name="Malay A.D."/>
            <person name="Moran D.A.P."/>
            <person name="Tomita M."/>
            <person name="Numata K."/>
            <person name="Arakawa K."/>
        </authorList>
    </citation>
    <scope>NUCLEOTIDE SEQUENCE</scope>
</reference>
<organism evidence="2 3">
    <name type="scientific">Trichonephila clavipes</name>
    <name type="common">Golden silk orbweaver</name>
    <name type="synonym">Nephila clavipes</name>
    <dbReference type="NCBI Taxonomy" id="2585209"/>
    <lineage>
        <taxon>Eukaryota</taxon>
        <taxon>Metazoa</taxon>
        <taxon>Ecdysozoa</taxon>
        <taxon>Arthropoda</taxon>
        <taxon>Chelicerata</taxon>
        <taxon>Arachnida</taxon>
        <taxon>Araneae</taxon>
        <taxon>Araneomorphae</taxon>
        <taxon>Entelegynae</taxon>
        <taxon>Araneoidea</taxon>
        <taxon>Nephilidae</taxon>
        <taxon>Trichonephila</taxon>
    </lineage>
</organism>
<accession>A0A8X6VYY3</accession>
<keyword evidence="3" id="KW-1185">Reference proteome</keyword>
<proteinExistence type="predicted"/>
<feature type="compositionally biased region" description="Polar residues" evidence="1">
    <location>
        <begin position="215"/>
        <end position="228"/>
    </location>
</feature>
<sequence length="243" mass="27613">MPKFEGPYRVLEVLNNNLIIWKKGKRVTVNIDQLRVYHPRQSDVISSGSLVETLYEGQRSSNGSSRSHPGNSKGSRKTSSEENKDRKSNKGNAGWEDPRWKRKGIKRTVPPSVSSRKYKYRRPNNPFHGSQSIAGLSHQIDTRQGKPPTEASRQETRGQYDKARETRTTTSGTNRAAERRPVWSKQATAVRACPYYLRSRVKQPEGILEERRSNGIDSIPQNNISRRSLSIEALDGDPVDRNE</sequence>
<evidence type="ECO:0000313" key="2">
    <source>
        <dbReference type="EMBL" id="GFY25029.1"/>
    </source>
</evidence>
<dbReference type="EMBL" id="BMAU01021370">
    <property type="protein sequence ID" value="GFY25029.1"/>
    <property type="molecule type" value="Genomic_DNA"/>
</dbReference>
<evidence type="ECO:0000256" key="1">
    <source>
        <dbReference type="SAM" id="MobiDB-lite"/>
    </source>
</evidence>
<feature type="compositionally biased region" description="Basic and acidic residues" evidence="1">
    <location>
        <begin position="152"/>
        <end position="167"/>
    </location>
</feature>
<protein>
    <submittedName>
        <fullName evidence="2">Uncharacterized protein</fullName>
    </submittedName>
</protein>
<feature type="compositionally biased region" description="Basic and acidic residues" evidence="1">
    <location>
        <begin position="78"/>
        <end position="88"/>
    </location>
</feature>
<comment type="caution">
    <text evidence="2">The sequence shown here is derived from an EMBL/GenBank/DDBJ whole genome shotgun (WGS) entry which is preliminary data.</text>
</comment>
<name>A0A8X6VYY3_TRICX</name>
<feature type="compositionally biased region" description="Polar residues" evidence="1">
    <location>
        <begin position="58"/>
        <end position="73"/>
    </location>
</feature>
<dbReference type="Proteomes" id="UP000887159">
    <property type="component" value="Unassembled WGS sequence"/>
</dbReference>
<feature type="region of interest" description="Disordered" evidence="1">
    <location>
        <begin position="55"/>
        <end position="182"/>
    </location>
</feature>